<dbReference type="InterPro" id="IPR018490">
    <property type="entry name" value="cNMP-bd_dom_sf"/>
</dbReference>
<evidence type="ECO:0000256" key="2">
    <source>
        <dbReference type="ARBA" id="ARBA00023125"/>
    </source>
</evidence>
<evidence type="ECO:0000259" key="5">
    <source>
        <dbReference type="PROSITE" id="PS51063"/>
    </source>
</evidence>
<feature type="domain" description="HTH crp-type" evidence="5">
    <location>
        <begin position="158"/>
        <end position="227"/>
    </location>
</feature>
<dbReference type="Pfam" id="PF00027">
    <property type="entry name" value="cNMP_binding"/>
    <property type="match status" value="1"/>
</dbReference>
<dbReference type="STRING" id="1796616.A4V09_00420"/>
<dbReference type="PRINTS" id="PR00034">
    <property type="entry name" value="HTHCRP"/>
</dbReference>
<dbReference type="InterPro" id="IPR000595">
    <property type="entry name" value="cNMP-bd_dom"/>
</dbReference>
<gene>
    <name evidence="6" type="ORF">A4V09_00420</name>
</gene>
<dbReference type="AlphaFoldDB" id="A0A1C7I811"/>
<dbReference type="OrthoDB" id="3194797at2"/>
<evidence type="ECO:0000256" key="1">
    <source>
        <dbReference type="ARBA" id="ARBA00023015"/>
    </source>
</evidence>
<proteinExistence type="predicted"/>
<keyword evidence="3" id="KW-0804">Transcription</keyword>
<dbReference type="KEGG" id="byl:A4V09_00420"/>
<dbReference type="PROSITE" id="PS50042">
    <property type="entry name" value="CNMP_BINDING_3"/>
    <property type="match status" value="1"/>
</dbReference>
<evidence type="ECO:0000256" key="3">
    <source>
        <dbReference type="ARBA" id="ARBA00023163"/>
    </source>
</evidence>
<evidence type="ECO:0000259" key="4">
    <source>
        <dbReference type="PROSITE" id="PS50042"/>
    </source>
</evidence>
<dbReference type="InterPro" id="IPR036390">
    <property type="entry name" value="WH_DNA-bd_sf"/>
</dbReference>
<organism evidence="6 7">
    <name type="scientific">Blautia pseudococcoides</name>
    <dbReference type="NCBI Taxonomy" id="1796616"/>
    <lineage>
        <taxon>Bacteria</taxon>
        <taxon>Bacillati</taxon>
        <taxon>Bacillota</taxon>
        <taxon>Clostridia</taxon>
        <taxon>Lachnospirales</taxon>
        <taxon>Lachnospiraceae</taxon>
        <taxon>Blautia</taxon>
    </lineage>
</organism>
<dbReference type="SUPFAM" id="SSF46785">
    <property type="entry name" value="Winged helix' DNA-binding domain"/>
    <property type="match status" value="1"/>
</dbReference>
<dbReference type="InterPro" id="IPR014710">
    <property type="entry name" value="RmlC-like_jellyroll"/>
</dbReference>
<dbReference type="InterPro" id="IPR036388">
    <property type="entry name" value="WH-like_DNA-bd_sf"/>
</dbReference>
<feature type="domain" description="Cyclic nucleotide-binding" evidence="4">
    <location>
        <begin position="23"/>
        <end position="127"/>
    </location>
</feature>
<dbReference type="GO" id="GO:0003677">
    <property type="term" value="F:DNA binding"/>
    <property type="evidence" value="ECO:0007669"/>
    <property type="project" value="UniProtKB-KW"/>
</dbReference>
<reference evidence="6" key="1">
    <citation type="submission" date="2017-04" db="EMBL/GenBank/DDBJ databases">
        <title>Complete Genome Sequences of Twelve Strains of a Stable Defined Moderately Diverse Mouse Microbiota 2 (sDMDMm2).</title>
        <authorList>
            <person name="Uchimura Y."/>
            <person name="Wyss M."/>
            <person name="Brugiroux S."/>
            <person name="Limenitakis J.P."/>
            <person name="Stecher B."/>
            <person name="McCoy K.D."/>
            <person name="Macpherson A.J."/>
        </authorList>
    </citation>
    <scope>NUCLEOTIDE SEQUENCE</scope>
    <source>
        <strain evidence="6">YL58</strain>
    </source>
</reference>
<evidence type="ECO:0000313" key="6">
    <source>
        <dbReference type="EMBL" id="ANU74372.1"/>
    </source>
</evidence>
<sequence>MEQKYLYQALPFLRELDKRRRELFEAYFETAPVWLMDSFQIEVLEKGITFVRENTPVDTVYIVGKGSIRAVDYRIYGIAYDFMRFDGVYAMGGMEVIMDLSEYRTTLETVTECTVIKIPRAKFERWLKTDIRALKQEAKLMGEYLLEQGRNSRAYLFLQGADRLAMLFTERYQRYAKQDVYRIRSTRQELAEASGLCVKTINRAVKKFQEEGLISREGNSILISREQYERMQAMVSSVVEQE</sequence>
<protein>
    <submittedName>
        <fullName evidence="6">Cyclic nucleotide-binding protein</fullName>
    </submittedName>
</protein>
<dbReference type="InterPro" id="IPR012318">
    <property type="entry name" value="HTH_CRP"/>
</dbReference>
<dbReference type="Gene3D" id="1.10.10.10">
    <property type="entry name" value="Winged helix-like DNA-binding domain superfamily/Winged helix DNA-binding domain"/>
    <property type="match status" value="1"/>
</dbReference>
<evidence type="ECO:0000313" key="7">
    <source>
        <dbReference type="Proteomes" id="UP000092574"/>
    </source>
</evidence>
<dbReference type="PROSITE" id="PS51063">
    <property type="entry name" value="HTH_CRP_2"/>
    <property type="match status" value="1"/>
</dbReference>
<dbReference type="EMBL" id="CP015405">
    <property type="protein sequence ID" value="ANU74372.1"/>
    <property type="molecule type" value="Genomic_DNA"/>
</dbReference>
<dbReference type="SMART" id="SM00419">
    <property type="entry name" value="HTH_CRP"/>
    <property type="match status" value="1"/>
</dbReference>
<dbReference type="Pfam" id="PF13545">
    <property type="entry name" value="HTH_Crp_2"/>
    <property type="match status" value="1"/>
</dbReference>
<dbReference type="RefSeq" id="WP_065540608.1">
    <property type="nucleotide sequence ID" value="NZ_CP015405.2"/>
</dbReference>
<dbReference type="Gene3D" id="2.60.120.10">
    <property type="entry name" value="Jelly Rolls"/>
    <property type="match status" value="1"/>
</dbReference>
<name>A0A1C7I811_9FIRM</name>
<dbReference type="SUPFAM" id="SSF51206">
    <property type="entry name" value="cAMP-binding domain-like"/>
    <property type="match status" value="1"/>
</dbReference>
<keyword evidence="2" id="KW-0238">DNA-binding</keyword>
<keyword evidence="7" id="KW-1185">Reference proteome</keyword>
<dbReference type="CDD" id="cd00038">
    <property type="entry name" value="CAP_ED"/>
    <property type="match status" value="1"/>
</dbReference>
<keyword evidence="1" id="KW-0805">Transcription regulation</keyword>
<dbReference type="GO" id="GO:0006355">
    <property type="term" value="P:regulation of DNA-templated transcription"/>
    <property type="evidence" value="ECO:0007669"/>
    <property type="project" value="InterPro"/>
</dbReference>
<dbReference type="Proteomes" id="UP000092574">
    <property type="component" value="Chromosome"/>
</dbReference>
<accession>A0A1C7I811</accession>